<dbReference type="AlphaFoldDB" id="A0AAD7DJM0"/>
<organism evidence="1 2">
    <name type="scientific">Mycena metata</name>
    <dbReference type="NCBI Taxonomy" id="1033252"/>
    <lineage>
        <taxon>Eukaryota</taxon>
        <taxon>Fungi</taxon>
        <taxon>Dikarya</taxon>
        <taxon>Basidiomycota</taxon>
        <taxon>Agaricomycotina</taxon>
        <taxon>Agaricomycetes</taxon>
        <taxon>Agaricomycetidae</taxon>
        <taxon>Agaricales</taxon>
        <taxon>Marasmiineae</taxon>
        <taxon>Mycenaceae</taxon>
        <taxon>Mycena</taxon>
    </lineage>
</organism>
<evidence type="ECO:0000313" key="1">
    <source>
        <dbReference type="EMBL" id="KAJ7692802.1"/>
    </source>
</evidence>
<name>A0AAD7DJM0_9AGAR</name>
<dbReference type="Proteomes" id="UP001215598">
    <property type="component" value="Unassembled WGS sequence"/>
</dbReference>
<comment type="caution">
    <text evidence="1">The sequence shown here is derived from an EMBL/GenBank/DDBJ whole genome shotgun (WGS) entry which is preliminary data.</text>
</comment>
<keyword evidence="2" id="KW-1185">Reference proteome</keyword>
<reference evidence="1" key="1">
    <citation type="submission" date="2023-03" db="EMBL/GenBank/DDBJ databases">
        <title>Massive genome expansion in bonnet fungi (Mycena s.s.) driven by repeated elements and novel gene families across ecological guilds.</title>
        <authorList>
            <consortium name="Lawrence Berkeley National Laboratory"/>
            <person name="Harder C.B."/>
            <person name="Miyauchi S."/>
            <person name="Viragh M."/>
            <person name="Kuo A."/>
            <person name="Thoen E."/>
            <person name="Andreopoulos B."/>
            <person name="Lu D."/>
            <person name="Skrede I."/>
            <person name="Drula E."/>
            <person name="Henrissat B."/>
            <person name="Morin E."/>
            <person name="Kohler A."/>
            <person name="Barry K."/>
            <person name="LaButti K."/>
            <person name="Morin E."/>
            <person name="Salamov A."/>
            <person name="Lipzen A."/>
            <person name="Mereny Z."/>
            <person name="Hegedus B."/>
            <person name="Baldrian P."/>
            <person name="Stursova M."/>
            <person name="Weitz H."/>
            <person name="Taylor A."/>
            <person name="Grigoriev I.V."/>
            <person name="Nagy L.G."/>
            <person name="Martin F."/>
            <person name="Kauserud H."/>
        </authorList>
    </citation>
    <scope>NUCLEOTIDE SEQUENCE</scope>
    <source>
        <strain evidence="1">CBHHK182m</strain>
    </source>
</reference>
<accession>A0AAD7DJM0</accession>
<sequence length="443" mass="48354">MVVVFKFPGAKSILILQLHRSLNSPFHSLSTDVLGCVFVHFLGPFGVDPIGYEEAKTVASLVSKGWLQTLRSVPVLWSAVLIDNYTDQDVLCSGLDRSGVLPLHIRFDLVPRDLLHPTISSAPKVCSFIQRTLNNLAPYLHRCNSLDLKTGDATTTSILLLSLAPVSFPGLSHLQLDLHYSPLPTAHTLLAFPPGALLRLDVVGGFIELRPAVYAALSTLVMRGRLYTRWPHFVECLSCVTRLSSLEFYDVSCIGASSCKWVLDQPTLVLPSVRHFALSATFVPSVWIVGILRFPFLESFKLAVVDPSVLATVASMGITTFSSVRRFELSAPSYSPFALGSLVAPMTSLVSLDASASHPSIAATFLVAVDTTIHLPPSCEVIRLPRQDASFGQHVLDLLTPSTCPRTWFLSQSSGAFIRITAYPVISFVRSSHDESLTYFSAQ</sequence>
<gene>
    <name evidence="1" type="ORF">B0H16DRAFT_1751760</name>
</gene>
<evidence type="ECO:0000313" key="2">
    <source>
        <dbReference type="Proteomes" id="UP001215598"/>
    </source>
</evidence>
<proteinExistence type="predicted"/>
<dbReference type="EMBL" id="JARKIB010000749">
    <property type="protein sequence ID" value="KAJ7692802.1"/>
    <property type="molecule type" value="Genomic_DNA"/>
</dbReference>
<protein>
    <submittedName>
        <fullName evidence="1">Uncharacterized protein</fullName>
    </submittedName>
</protein>